<evidence type="ECO:0000256" key="8">
    <source>
        <dbReference type="ARBA" id="ARBA00023224"/>
    </source>
</evidence>
<comment type="caution">
    <text evidence="10">The sequence shown here is derived from an EMBL/GenBank/DDBJ whole genome shotgun (WGS) entry which is preliminary data.</text>
</comment>
<feature type="transmembrane region" description="Helical" evidence="9">
    <location>
        <begin position="89"/>
        <end position="110"/>
    </location>
</feature>
<keyword evidence="3 9" id="KW-0812">Transmembrane</keyword>
<organism evidence="10 11">
    <name type="scientific">Xylocopa violacea</name>
    <name type="common">Violet carpenter bee</name>
    <name type="synonym">Apis violacea</name>
    <dbReference type="NCBI Taxonomy" id="135666"/>
    <lineage>
        <taxon>Eukaryota</taxon>
        <taxon>Metazoa</taxon>
        <taxon>Ecdysozoa</taxon>
        <taxon>Arthropoda</taxon>
        <taxon>Hexapoda</taxon>
        <taxon>Insecta</taxon>
        <taxon>Pterygota</taxon>
        <taxon>Neoptera</taxon>
        <taxon>Endopterygota</taxon>
        <taxon>Hymenoptera</taxon>
        <taxon>Apocrita</taxon>
        <taxon>Aculeata</taxon>
        <taxon>Apoidea</taxon>
        <taxon>Anthophila</taxon>
        <taxon>Apidae</taxon>
        <taxon>Xylocopa</taxon>
        <taxon>Xylocopa</taxon>
    </lineage>
</organism>
<comment type="caution">
    <text evidence="9">Lacks conserved residue(s) required for the propagation of feature annotation.</text>
</comment>
<comment type="subcellular location">
    <subcellularLocation>
        <location evidence="9">Cell membrane</location>
        <topology evidence="9">Multi-pass membrane protein</topology>
    </subcellularLocation>
    <subcellularLocation>
        <location evidence="1">Membrane</location>
        <topology evidence="1">Multi-pass membrane protein</topology>
    </subcellularLocation>
</comment>
<feature type="transmembrane region" description="Helical" evidence="9">
    <location>
        <begin position="258"/>
        <end position="277"/>
    </location>
</feature>
<dbReference type="InterPro" id="IPR004117">
    <property type="entry name" value="7tm6_olfct_rcpt"/>
</dbReference>
<proteinExistence type="inferred from homology"/>
<feature type="transmembrane region" description="Helical" evidence="9">
    <location>
        <begin position="207"/>
        <end position="229"/>
    </location>
</feature>
<evidence type="ECO:0000256" key="6">
    <source>
        <dbReference type="ARBA" id="ARBA00023136"/>
    </source>
</evidence>
<evidence type="ECO:0000313" key="11">
    <source>
        <dbReference type="Proteomes" id="UP001642520"/>
    </source>
</evidence>
<feature type="transmembrane region" description="Helical" evidence="9">
    <location>
        <begin position="165"/>
        <end position="186"/>
    </location>
</feature>
<accession>A0ABP1NX95</accession>
<dbReference type="PANTHER" id="PTHR21137">
    <property type="entry name" value="ODORANT RECEPTOR"/>
    <property type="match status" value="1"/>
</dbReference>
<keyword evidence="2 9" id="KW-0716">Sensory transduction</keyword>
<protein>
    <recommendedName>
        <fullName evidence="9">Odorant receptor</fullName>
    </recommendedName>
</protein>
<keyword evidence="6 9" id="KW-0472">Membrane</keyword>
<keyword evidence="5 9" id="KW-1133">Transmembrane helix</keyword>
<evidence type="ECO:0000256" key="9">
    <source>
        <dbReference type="RuleBase" id="RU351113"/>
    </source>
</evidence>
<gene>
    <name evidence="10" type="ORF">XYLVIOL_LOCUS6758</name>
</gene>
<evidence type="ECO:0000256" key="4">
    <source>
        <dbReference type="ARBA" id="ARBA00022725"/>
    </source>
</evidence>
<evidence type="ECO:0000256" key="7">
    <source>
        <dbReference type="ARBA" id="ARBA00023170"/>
    </source>
</evidence>
<evidence type="ECO:0000256" key="1">
    <source>
        <dbReference type="ARBA" id="ARBA00004141"/>
    </source>
</evidence>
<comment type="similarity">
    <text evidence="9">Belongs to the insect chemoreceptor superfamily. Heteromeric odorant receptor channel (TC 1.A.69) family.</text>
</comment>
<feature type="transmembrane region" description="Helical" evidence="9">
    <location>
        <begin position="326"/>
        <end position="347"/>
    </location>
</feature>
<keyword evidence="11" id="KW-1185">Reference proteome</keyword>
<dbReference type="Pfam" id="PF02949">
    <property type="entry name" value="7tm_6"/>
    <property type="match status" value="1"/>
</dbReference>
<evidence type="ECO:0000256" key="3">
    <source>
        <dbReference type="ARBA" id="ARBA00022692"/>
    </source>
</evidence>
<sequence>MIYACYVFVHMVMMYMDLFDALGDLNEMVDNILDNIVLTTTFFMMFLLRFNKVFKQAIIIIKQEVAEMKFENMEEMRLYFSYHNISDKFARYVVPTSTATVLLLYVLPLFHLKSHYSGGNNETSKAYELPTRAYPVIDYKHNLHAYIFMYLYQFPLTHIGFSHTAAVSMILSMVLHICGKFSVLSYRVQNIPVKSNMDLNSRIKELVLAHLKLLVTANLINSALQFFLLVDLTQTVVRLGFAMYVMLLNATENIMGNLTYFFYVTIVILILYLYSFIGERLLYETTKVSEAYYDTDWHNLSIHNKKLLLLVMCVARQPMHFMAGKFYTFSLNGFIGIIKTAFGYVSLLRTVT</sequence>
<keyword evidence="4 9" id="KW-0552">Olfaction</keyword>
<keyword evidence="7 9" id="KW-0675">Receptor</keyword>
<dbReference type="PANTHER" id="PTHR21137:SF42">
    <property type="entry name" value="ODORANT RECEPTOR 83A"/>
    <property type="match status" value="1"/>
</dbReference>
<evidence type="ECO:0000256" key="5">
    <source>
        <dbReference type="ARBA" id="ARBA00022989"/>
    </source>
</evidence>
<keyword evidence="8 9" id="KW-0807">Transducer</keyword>
<name>A0ABP1NX95_XYLVO</name>
<evidence type="ECO:0000256" key="2">
    <source>
        <dbReference type="ARBA" id="ARBA00022606"/>
    </source>
</evidence>
<evidence type="ECO:0000313" key="10">
    <source>
        <dbReference type="EMBL" id="CAL7944632.1"/>
    </source>
</evidence>
<feature type="transmembrane region" description="Helical" evidence="9">
    <location>
        <begin position="32"/>
        <end position="50"/>
    </location>
</feature>
<dbReference type="Proteomes" id="UP001642520">
    <property type="component" value="Unassembled WGS sequence"/>
</dbReference>
<dbReference type="EMBL" id="CAXAJV020001293">
    <property type="protein sequence ID" value="CAL7944632.1"/>
    <property type="molecule type" value="Genomic_DNA"/>
</dbReference>
<reference evidence="10 11" key="1">
    <citation type="submission" date="2024-08" db="EMBL/GenBank/DDBJ databases">
        <authorList>
            <person name="Will J Nash"/>
            <person name="Angela Man"/>
            <person name="Seanna McTaggart"/>
            <person name="Kendall Baker"/>
            <person name="Tom Barker"/>
            <person name="Leah Catchpole"/>
            <person name="Alex Durrant"/>
            <person name="Karim Gharbi"/>
            <person name="Naomi Irish"/>
            <person name="Gemy Kaithakottil"/>
            <person name="Debby Ku"/>
            <person name="Aaliyah Providence"/>
            <person name="Felix Shaw"/>
            <person name="David Swarbreck"/>
            <person name="Chris Watkins"/>
            <person name="Ann M. McCartney"/>
            <person name="Giulio Formenti"/>
            <person name="Alice Mouton"/>
            <person name="Noel Vella"/>
            <person name="Bjorn M von Reumont"/>
            <person name="Adriana Vella"/>
            <person name="Wilfried Haerty"/>
        </authorList>
    </citation>
    <scope>NUCLEOTIDE SEQUENCE [LARGE SCALE GENOMIC DNA]</scope>
</reference>